<dbReference type="EMBL" id="NBSK02000002">
    <property type="protein sequence ID" value="KAJ0220116.1"/>
    <property type="molecule type" value="Genomic_DNA"/>
</dbReference>
<dbReference type="SUPFAM" id="SSF52047">
    <property type="entry name" value="RNI-like"/>
    <property type="match status" value="1"/>
</dbReference>
<comment type="caution">
    <text evidence="3">The sequence shown here is derived from an EMBL/GenBank/DDBJ whole genome shotgun (WGS) entry which is preliminary data.</text>
</comment>
<sequence>MIYIIECPALSRVFPSNVVGQLNKLEELIIEECKSMVEIFESKEINKDGVDSTTNVGDGSDDTCTAITLPRSTNMTLLQLPNLTILYIYKCEVLEYIFTSSTLESLKQLKELTVKQCKAMKVIVKEDGDLPELKGFFPRLMSLLLADLPDLKGFFLGGFRSPKHLKEVTLGGLNNLKHMWKSNRWIVLNFPNLTKVSIFRCDLLGHVFTCCMVGSLLHLQELKISYCQSMNVIVKQVEDSETRPTTEVVFPCLKSIRLHNLPNLMAFFLGKEAFKWPLLDTLEIKNCPKITVFTNGQSTTPELKLIDTTFGLCHATEDPNSFIKTKQQELLAYYSFISGY</sequence>
<dbReference type="InterPro" id="IPR032675">
    <property type="entry name" value="LRR_dom_sf"/>
</dbReference>
<protein>
    <recommendedName>
        <fullName evidence="2">Disease resistance protein At4g27190-like leucine-rich repeats domain-containing protein</fullName>
    </recommendedName>
</protein>
<dbReference type="AlphaFoldDB" id="A0A9R1XNU6"/>
<reference evidence="3 4" key="1">
    <citation type="journal article" date="2017" name="Nat. Commun.">
        <title>Genome assembly with in vitro proximity ligation data and whole-genome triplication in lettuce.</title>
        <authorList>
            <person name="Reyes-Chin-Wo S."/>
            <person name="Wang Z."/>
            <person name="Yang X."/>
            <person name="Kozik A."/>
            <person name="Arikit S."/>
            <person name="Song C."/>
            <person name="Xia L."/>
            <person name="Froenicke L."/>
            <person name="Lavelle D.O."/>
            <person name="Truco M.J."/>
            <person name="Xia R."/>
            <person name="Zhu S."/>
            <person name="Xu C."/>
            <person name="Xu H."/>
            <person name="Xu X."/>
            <person name="Cox K."/>
            <person name="Korf I."/>
            <person name="Meyers B.C."/>
            <person name="Michelmore R.W."/>
        </authorList>
    </citation>
    <scope>NUCLEOTIDE SEQUENCE [LARGE SCALE GENOMIC DNA]</scope>
    <source>
        <strain evidence="4">cv. Salinas</strain>
        <tissue evidence="3">Seedlings</tissue>
    </source>
</reference>
<dbReference type="Proteomes" id="UP000235145">
    <property type="component" value="Unassembled WGS sequence"/>
</dbReference>
<keyword evidence="4" id="KW-1185">Reference proteome</keyword>
<dbReference type="PANTHER" id="PTHR33463">
    <property type="entry name" value="NB-ARC DOMAIN-CONTAINING PROTEIN-RELATED"/>
    <property type="match status" value="1"/>
</dbReference>
<dbReference type="PANTHER" id="PTHR33463:SF134">
    <property type="entry name" value="LEUCINE-RICH REPEAT DOMAIN, L DOMAIN-LIKE PROTEIN-RELATED"/>
    <property type="match status" value="1"/>
</dbReference>
<gene>
    <name evidence="3" type="ORF">LSAT_V11C200051240</name>
</gene>
<dbReference type="InterPro" id="IPR050905">
    <property type="entry name" value="Plant_NBS-LRR"/>
</dbReference>
<organism evidence="3 4">
    <name type="scientific">Lactuca sativa</name>
    <name type="common">Garden lettuce</name>
    <dbReference type="NCBI Taxonomy" id="4236"/>
    <lineage>
        <taxon>Eukaryota</taxon>
        <taxon>Viridiplantae</taxon>
        <taxon>Streptophyta</taxon>
        <taxon>Embryophyta</taxon>
        <taxon>Tracheophyta</taxon>
        <taxon>Spermatophyta</taxon>
        <taxon>Magnoliopsida</taxon>
        <taxon>eudicotyledons</taxon>
        <taxon>Gunneridae</taxon>
        <taxon>Pentapetalae</taxon>
        <taxon>asterids</taxon>
        <taxon>campanulids</taxon>
        <taxon>Asterales</taxon>
        <taxon>Asteraceae</taxon>
        <taxon>Cichorioideae</taxon>
        <taxon>Cichorieae</taxon>
        <taxon>Lactucinae</taxon>
        <taxon>Lactuca</taxon>
    </lineage>
</organism>
<keyword evidence="1" id="KW-0611">Plant defense</keyword>
<evidence type="ECO:0000256" key="1">
    <source>
        <dbReference type="ARBA" id="ARBA00022821"/>
    </source>
</evidence>
<proteinExistence type="predicted"/>
<feature type="domain" description="Disease resistance protein At4g27190-like leucine-rich repeats" evidence="2">
    <location>
        <begin position="161"/>
        <end position="228"/>
    </location>
</feature>
<name>A0A9R1XNU6_LACSA</name>
<evidence type="ECO:0000313" key="4">
    <source>
        <dbReference type="Proteomes" id="UP000235145"/>
    </source>
</evidence>
<accession>A0A9R1XNU6</accession>
<evidence type="ECO:0000259" key="2">
    <source>
        <dbReference type="Pfam" id="PF23247"/>
    </source>
</evidence>
<feature type="domain" description="Disease resistance protein At4g27190-like leucine-rich repeats" evidence="2">
    <location>
        <begin position="4"/>
        <end position="118"/>
    </location>
</feature>
<dbReference type="Gene3D" id="3.80.10.10">
    <property type="entry name" value="Ribonuclease Inhibitor"/>
    <property type="match status" value="1"/>
</dbReference>
<evidence type="ECO:0000313" key="3">
    <source>
        <dbReference type="EMBL" id="KAJ0220116.1"/>
    </source>
</evidence>
<dbReference type="Pfam" id="PF23247">
    <property type="entry name" value="LRR_RPS2"/>
    <property type="match status" value="2"/>
</dbReference>
<dbReference type="InterPro" id="IPR057135">
    <property type="entry name" value="At4g27190-like_LRR"/>
</dbReference>